<feature type="signal peptide" evidence="1">
    <location>
        <begin position="1"/>
        <end position="21"/>
    </location>
</feature>
<keyword evidence="1" id="KW-0732">Signal</keyword>
<name>A0AAP2CF92_9BACT</name>
<dbReference type="RefSeq" id="WP_213943332.1">
    <property type="nucleotide sequence ID" value="NZ_JAHCMY010000001.1"/>
</dbReference>
<dbReference type="AlphaFoldDB" id="A0AAP2CF92"/>
<evidence type="ECO:0000313" key="3">
    <source>
        <dbReference type="Proteomes" id="UP001319104"/>
    </source>
</evidence>
<keyword evidence="3" id="KW-1185">Reference proteome</keyword>
<accession>A0AAP2CF92</accession>
<evidence type="ECO:0000256" key="1">
    <source>
        <dbReference type="SAM" id="SignalP"/>
    </source>
</evidence>
<sequence>MRATYTTLILFIFFLTTSTWAQKNTPLDPLDYLTNFEAVPAEDGVLNLILHRGTGEVVLHLLDENLEKVHESLYNTTPGINDYIIKVKNGKVYILLSWLSNHYYKKEVLEYSIQDRNLHAHLIGASQVHKPTDFLVFEESFAIIGQQKDPIIQVYGFDPSNPFRNTIFLPEKKIWHISDADNSINLLTSPKGNHQILEWQQYLPDGEFAGQMRLDTDFRNKDIVTASLVIDSNNNPRVIGTTGKKKLKRYHAFFHWVMDNDNRQAFSIIEPQSLAERNNGLDRKQRKQLNYERKKGFNQVEILAENDGDILVASIPGKPVSRHENIYKKQIAHFLRLDSKGEKVWDKVVAFDYTTRYRLNEHNYRRETFTFLIGDDLYFGHKDNIRKEDSQIVNIFRINEMGEMTNFTQELPPGLQYGVKHLTFNEIIFYNESPLFQGADQPLDYFMGKLKIQEPYSNLSNKN</sequence>
<dbReference type="Proteomes" id="UP001319104">
    <property type="component" value="Unassembled WGS sequence"/>
</dbReference>
<proteinExistence type="predicted"/>
<reference evidence="2 3" key="1">
    <citation type="submission" date="2021-05" db="EMBL/GenBank/DDBJ databases">
        <authorList>
            <person name="Zhang Z.D."/>
            <person name="Osman G."/>
        </authorList>
    </citation>
    <scope>NUCLEOTIDE SEQUENCE [LARGE SCALE GENOMIC DNA]</scope>
    <source>
        <strain evidence="2 3">KCTC 32217</strain>
    </source>
</reference>
<dbReference type="EMBL" id="JAHCMY010000001">
    <property type="protein sequence ID" value="MBS9522429.1"/>
    <property type="molecule type" value="Genomic_DNA"/>
</dbReference>
<gene>
    <name evidence="2" type="ORF">KI659_00220</name>
</gene>
<protein>
    <submittedName>
        <fullName evidence="2">Uncharacterized protein</fullName>
    </submittedName>
</protein>
<feature type="chain" id="PRO_5043002019" evidence="1">
    <location>
        <begin position="22"/>
        <end position="463"/>
    </location>
</feature>
<organism evidence="2 3">
    <name type="scientific">Litoribacter ruber</name>
    <dbReference type="NCBI Taxonomy" id="702568"/>
    <lineage>
        <taxon>Bacteria</taxon>
        <taxon>Pseudomonadati</taxon>
        <taxon>Bacteroidota</taxon>
        <taxon>Cytophagia</taxon>
        <taxon>Cytophagales</taxon>
        <taxon>Cyclobacteriaceae</taxon>
        <taxon>Litoribacter</taxon>
    </lineage>
</organism>
<comment type="caution">
    <text evidence="2">The sequence shown here is derived from an EMBL/GenBank/DDBJ whole genome shotgun (WGS) entry which is preliminary data.</text>
</comment>
<evidence type="ECO:0000313" key="2">
    <source>
        <dbReference type="EMBL" id="MBS9522429.1"/>
    </source>
</evidence>